<feature type="non-terminal residue" evidence="2">
    <location>
        <position position="1"/>
    </location>
</feature>
<evidence type="ECO:0000313" key="2">
    <source>
        <dbReference type="EMBL" id="CAG8813162.1"/>
    </source>
</evidence>
<dbReference type="Proteomes" id="UP000789405">
    <property type="component" value="Unassembled WGS sequence"/>
</dbReference>
<accession>A0A9N9PE95</accession>
<keyword evidence="1" id="KW-0472">Membrane</keyword>
<proteinExistence type="predicted"/>
<keyword evidence="1" id="KW-1133">Transmembrane helix</keyword>
<gene>
    <name evidence="2" type="ORF">DERYTH_LOCUS25752</name>
</gene>
<evidence type="ECO:0000256" key="1">
    <source>
        <dbReference type="SAM" id="Phobius"/>
    </source>
</evidence>
<evidence type="ECO:0000313" key="3">
    <source>
        <dbReference type="Proteomes" id="UP000789405"/>
    </source>
</evidence>
<name>A0A9N9PE95_9GLOM</name>
<organism evidence="2 3">
    <name type="scientific">Dentiscutata erythropus</name>
    <dbReference type="NCBI Taxonomy" id="1348616"/>
    <lineage>
        <taxon>Eukaryota</taxon>
        <taxon>Fungi</taxon>
        <taxon>Fungi incertae sedis</taxon>
        <taxon>Mucoromycota</taxon>
        <taxon>Glomeromycotina</taxon>
        <taxon>Glomeromycetes</taxon>
        <taxon>Diversisporales</taxon>
        <taxon>Gigasporaceae</taxon>
        <taxon>Dentiscutata</taxon>
    </lineage>
</organism>
<feature type="transmembrane region" description="Helical" evidence="1">
    <location>
        <begin position="28"/>
        <end position="47"/>
    </location>
</feature>
<feature type="non-terminal residue" evidence="2">
    <location>
        <position position="49"/>
    </location>
</feature>
<keyword evidence="3" id="KW-1185">Reference proteome</keyword>
<protein>
    <submittedName>
        <fullName evidence="2">18765_t:CDS:1</fullName>
    </submittedName>
</protein>
<dbReference type="AlphaFoldDB" id="A0A9N9PE95"/>
<reference evidence="2" key="1">
    <citation type="submission" date="2021-06" db="EMBL/GenBank/DDBJ databases">
        <authorList>
            <person name="Kallberg Y."/>
            <person name="Tangrot J."/>
            <person name="Rosling A."/>
        </authorList>
    </citation>
    <scope>NUCLEOTIDE SEQUENCE</scope>
    <source>
        <strain evidence="2">MA453B</strain>
    </source>
</reference>
<comment type="caution">
    <text evidence="2">The sequence shown here is derived from an EMBL/GenBank/DDBJ whole genome shotgun (WGS) entry which is preliminary data.</text>
</comment>
<sequence length="49" mass="5410">ALSIAHVIFNSDINCSILNTPNKTISNAYYIEFTITVITLVVSVLKLEL</sequence>
<keyword evidence="1" id="KW-0812">Transmembrane</keyword>
<dbReference type="EMBL" id="CAJVPY010049748">
    <property type="protein sequence ID" value="CAG8813162.1"/>
    <property type="molecule type" value="Genomic_DNA"/>
</dbReference>